<comment type="similarity">
    <text evidence="2">Belongs to the binding-protein-dependent transport system permease family. HisMQ subfamily.</text>
</comment>
<keyword evidence="5 9" id="KW-0812">Transmembrane</keyword>
<protein>
    <recommendedName>
        <fullName evidence="10">ABC transmembrane type-1 domain-containing protein</fullName>
    </recommendedName>
</protein>
<dbReference type="Proteomes" id="UP000176187">
    <property type="component" value="Unassembled WGS sequence"/>
</dbReference>
<evidence type="ECO:0000256" key="1">
    <source>
        <dbReference type="ARBA" id="ARBA00004651"/>
    </source>
</evidence>
<keyword evidence="4" id="KW-1003">Cell membrane</keyword>
<dbReference type="GO" id="GO:0043190">
    <property type="term" value="C:ATP-binding cassette (ABC) transporter complex"/>
    <property type="evidence" value="ECO:0007669"/>
    <property type="project" value="InterPro"/>
</dbReference>
<evidence type="ECO:0000313" key="12">
    <source>
        <dbReference type="Proteomes" id="UP000176187"/>
    </source>
</evidence>
<dbReference type="PROSITE" id="PS50928">
    <property type="entry name" value="ABC_TM1"/>
    <property type="match status" value="1"/>
</dbReference>
<accession>A0A1F6WUL4</accession>
<dbReference type="PANTHER" id="PTHR30614:SF20">
    <property type="entry name" value="GLUTAMINE TRANSPORT SYSTEM PERMEASE PROTEIN GLNP"/>
    <property type="match status" value="1"/>
</dbReference>
<keyword evidence="7 9" id="KW-1133">Transmembrane helix</keyword>
<sequence>MYNWNWHIISSYKIVFVQGALVTIELTFFAVILGTVLGAALAFLKKSRNPMFSFIAKVYIEIFRAIPILVLLIWIFYVIPILFDWRISAFVAAVVALSMNLSAFVAETVRAGLESIPQSQSESGLALGMTSRQVTAKIVMPQAVRNMIPNLMGLYITELKNSSLASIIAVNEILHRSNILISETFRPLEIYTVVAVVYLIIILPLVYLSRWFERRLAKADKPIFGMNYEISH</sequence>
<evidence type="ECO:0000256" key="8">
    <source>
        <dbReference type="ARBA" id="ARBA00023136"/>
    </source>
</evidence>
<dbReference type="EMBL" id="MFUY01000030">
    <property type="protein sequence ID" value="OGI85549.1"/>
    <property type="molecule type" value="Genomic_DNA"/>
</dbReference>
<dbReference type="GO" id="GO:0022857">
    <property type="term" value="F:transmembrane transporter activity"/>
    <property type="evidence" value="ECO:0007669"/>
    <property type="project" value="InterPro"/>
</dbReference>
<evidence type="ECO:0000256" key="2">
    <source>
        <dbReference type="ARBA" id="ARBA00010072"/>
    </source>
</evidence>
<reference evidence="11 12" key="1">
    <citation type="journal article" date="2016" name="Nat. Commun.">
        <title>Thousands of microbial genomes shed light on interconnected biogeochemical processes in an aquifer system.</title>
        <authorList>
            <person name="Anantharaman K."/>
            <person name="Brown C.T."/>
            <person name="Hug L.A."/>
            <person name="Sharon I."/>
            <person name="Castelle C.J."/>
            <person name="Probst A.J."/>
            <person name="Thomas B.C."/>
            <person name="Singh A."/>
            <person name="Wilkins M.J."/>
            <person name="Karaoz U."/>
            <person name="Brodie E.L."/>
            <person name="Williams K.H."/>
            <person name="Hubbard S.S."/>
            <person name="Banfield J.F."/>
        </authorList>
    </citation>
    <scope>NUCLEOTIDE SEQUENCE [LARGE SCALE GENOMIC DNA]</scope>
</reference>
<dbReference type="Gene3D" id="1.10.3720.10">
    <property type="entry name" value="MetI-like"/>
    <property type="match status" value="1"/>
</dbReference>
<evidence type="ECO:0000256" key="5">
    <source>
        <dbReference type="ARBA" id="ARBA00022692"/>
    </source>
</evidence>
<comment type="caution">
    <text evidence="11">The sequence shown here is derived from an EMBL/GenBank/DDBJ whole genome shotgun (WGS) entry which is preliminary data.</text>
</comment>
<feature type="transmembrane region" description="Helical" evidence="9">
    <location>
        <begin position="65"/>
        <end position="83"/>
    </location>
</feature>
<keyword evidence="8 9" id="KW-0472">Membrane</keyword>
<evidence type="ECO:0000256" key="9">
    <source>
        <dbReference type="RuleBase" id="RU363032"/>
    </source>
</evidence>
<comment type="subcellular location">
    <subcellularLocation>
        <location evidence="1 9">Cell membrane</location>
        <topology evidence="1 9">Multi-pass membrane protein</topology>
    </subcellularLocation>
</comment>
<feature type="transmembrane region" description="Helical" evidence="9">
    <location>
        <begin position="20"/>
        <end position="44"/>
    </location>
</feature>
<dbReference type="InterPro" id="IPR010065">
    <property type="entry name" value="AA_ABC_transptr_permease_3TM"/>
</dbReference>
<evidence type="ECO:0000256" key="7">
    <source>
        <dbReference type="ARBA" id="ARBA00022989"/>
    </source>
</evidence>
<keyword evidence="3 9" id="KW-0813">Transport</keyword>
<dbReference type="NCBIfam" id="TIGR01726">
    <property type="entry name" value="HEQRo_perm_3TM"/>
    <property type="match status" value="1"/>
</dbReference>
<dbReference type="InterPro" id="IPR035906">
    <property type="entry name" value="MetI-like_sf"/>
</dbReference>
<dbReference type="InterPro" id="IPR043429">
    <property type="entry name" value="ArtM/GltK/GlnP/TcyL/YhdX-like"/>
</dbReference>
<evidence type="ECO:0000313" key="11">
    <source>
        <dbReference type="EMBL" id="OGI85549.1"/>
    </source>
</evidence>
<evidence type="ECO:0000256" key="3">
    <source>
        <dbReference type="ARBA" id="ARBA00022448"/>
    </source>
</evidence>
<evidence type="ECO:0000256" key="6">
    <source>
        <dbReference type="ARBA" id="ARBA00022970"/>
    </source>
</evidence>
<keyword evidence="6" id="KW-0029">Amino-acid transport</keyword>
<dbReference type="AlphaFoldDB" id="A0A1F6WUL4"/>
<dbReference type="CDD" id="cd06261">
    <property type="entry name" value="TM_PBP2"/>
    <property type="match status" value="1"/>
</dbReference>
<feature type="transmembrane region" description="Helical" evidence="9">
    <location>
        <begin position="190"/>
        <end position="208"/>
    </location>
</feature>
<dbReference type="Pfam" id="PF00528">
    <property type="entry name" value="BPD_transp_1"/>
    <property type="match status" value="1"/>
</dbReference>
<dbReference type="SUPFAM" id="SSF161098">
    <property type="entry name" value="MetI-like"/>
    <property type="match status" value="1"/>
</dbReference>
<dbReference type="GO" id="GO:0006865">
    <property type="term" value="P:amino acid transport"/>
    <property type="evidence" value="ECO:0007669"/>
    <property type="project" value="UniProtKB-KW"/>
</dbReference>
<gene>
    <name evidence="11" type="ORF">A3A05_02335</name>
</gene>
<feature type="domain" description="ABC transmembrane type-1" evidence="10">
    <location>
        <begin position="20"/>
        <end position="209"/>
    </location>
</feature>
<dbReference type="STRING" id="1801774.A3A05_02335"/>
<dbReference type="PANTHER" id="PTHR30614">
    <property type="entry name" value="MEMBRANE COMPONENT OF AMINO ACID ABC TRANSPORTER"/>
    <property type="match status" value="1"/>
</dbReference>
<feature type="transmembrane region" description="Helical" evidence="9">
    <location>
        <begin position="89"/>
        <end position="109"/>
    </location>
</feature>
<evidence type="ECO:0000259" key="10">
    <source>
        <dbReference type="PROSITE" id="PS50928"/>
    </source>
</evidence>
<dbReference type="InterPro" id="IPR000515">
    <property type="entry name" value="MetI-like"/>
</dbReference>
<evidence type="ECO:0000256" key="4">
    <source>
        <dbReference type="ARBA" id="ARBA00022475"/>
    </source>
</evidence>
<name>A0A1F6WUL4_9BACT</name>
<proteinExistence type="inferred from homology"/>
<organism evidence="11 12">
    <name type="scientific">Candidatus Nomurabacteria bacterium RIFCSPLOWO2_01_FULL_41_12</name>
    <dbReference type="NCBI Taxonomy" id="1801774"/>
    <lineage>
        <taxon>Bacteria</taxon>
        <taxon>Candidatus Nomuraibacteriota</taxon>
    </lineage>
</organism>